<evidence type="ECO:0000313" key="1">
    <source>
        <dbReference type="EMBL" id="CCO06618.1"/>
    </source>
</evidence>
<organism evidence="1">
    <name type="scientific">Desulfamplus magnetovallimortis</name>
    <dbReference type="NCBI Taxonomy" id="1246637"/>
    <lineage>
        <taxon>Bacteria</taxon>
        <taxon>Pseudomonadati</taxon>
        <taxon>Thermodesulfobacteriota</taxon>
        <taxon>Desulfobacteria</taxon>
        <taxon>Desulfobacterales</taxon>
        <taxon>Desulfobacteraceae</taxon>
        <taxon>Desulfamplus</taxon>
    </lineage>
</organism>
<protein>
    <submittedName>
        <fullName evidence="1">Uncharacterized protein</fullName>
    </submittedName>
</protein>
<gene>
    <name evidence="1" type="ORF">DEMABW1_80007</name>
    <name evidence="2" type="ORF">MTBBW1_80007</name>
</gene>
<evidence type="ECO:0000313" key="2">
    <source>
        <dbReference type="EMBL" id="SLM32669.1"/>
    </source>
</evidence>
<reference evidence="2 3" key="3">
    <citation type="submission" date="2017-03" db="EMBL/GenBank/DDBJ databases">
        <authorList>
            <person name="Afonso C.L."/>
            <person name="Miller P.J."/>
            <person name="Scott M.A."/>
            <person name="Spackman E."/>
            <person name="Goraichik I."/>
            <person name="Dimitrov K.M."/>
            <person name="Suarez D.L."/>
            <person name="Swayne D.E."/>
        </authorList>
    </citation>
    <scope>NUCLEOTIDE SEQUENCE [LARGE SCALE GENOMIC DNA]</scope>
    <source>
        <strain evidence="2">PRJEB14757</strain>
    </source>
</reference>
<keyword evidence="3" id="KW-1185">Reference proteome</keyword>
<dbReference type="STRING" id="1246637.MTBBW1_80007"/>
<dbReference type="EMBL" id="HF547348">
    <property type="protein sequence ID" value="CCO06618.1"/>
    <property type="molecule type" value="Genomic_DNA"/>
</dbReference>
<proteinExistence type="predicted"/>
<accession>L0R3Q7</accession>
<evidence type="ECO:0000313" key="3">
    <source>
        <dbReference type="Proteomes" id="UP000191931"/>
    </source>
</evidence>
<dbReference type="EMBL" id="FWEV01000325">
    <property type="protein sequence ID" value="SLM32669.1"/>
    <property type="molecule type" value="Genomic_DNA"/>
</dbReference>
<name>L0R3Q7_9BACT</name>
<reference evidence="1" key="2">
    <citation type="submission" date="2012-12" db="EMBL/GenBank/DDBJ databases">
        <title>Region harboring genes involved in magnetosome formation of Candidatus Desulfamplus magnetosmortis.</title>
        <authorList>
            <person name="Lefevre C.T."/>
            <person name="Bazylinski D.A."/>
        </authorList>
    </citation>
    <scope>NUCLEOTIDE SEQUENCE</scope>
    <source>
        <strain evidence="1">BW-1</strain>
    </source>
</reference>
<dbReference type="AlphaFoldDB" id="L0R3Q7"/>
<sequence length="82" mass="9955">MHYFQPWQPFLKILLIFHKYKDKNKASFISQFTLSGDKTLSVRSLSQKSVKYFWGNMKNAQKHYQKESLQWQEDMILKKIKP</sequence>
<reference evidence="1" key="1">
    <citation type="submission" date="2012-10" db="EMBL/GenBank/DDBJ databases">
        <authorList>
            <person name="Lefevre C."/>
        </authorList>
    </citation>
    <scope>NUCLEOTIDE SEQUENCE</scope>
    <source>
        <strain evidence="1">BW-1</strain>
    </source>
</reference>
<dbReference type="Proteomes" id="UP000191931">
    <property type="component" value="Unassembled WGS sequence"/>
</dbReference>